<evidence type="ECO:0000313" key="2">
    <source>
        <dbReference type="EMBL" id="CAG7653896.1"/>
    </source>
</evidence>
<name>A0ABN7TSW4_9BACL</name>
<feature type="region of interest" description="Disordered" evidence="1">
    <location>
        <begin position="1"/>
        <end position="22"/>
    </location>
</feature>
<dbReference type="EMBL" id="CAJVCE010000021">
    <property type="protein sequence ID" value="CAG7653896.1"/>
    <property type="molecule type" value="Genomic_DNA"/>
</dbReference>
<protein>
    <submittedName>
        <fullName evidence="2">Uncharacterized protein</fullName>
    </submittedName>
</protein>
<accession>A0ABN7TSW4</accession>
<dbReference type="Proteomes" id="UP000730618">
    <property type="component" value="Unassembled WGS sequence"/>
</dbReference>
<comment type="caution">
    <text evidence="2">The sequence shown here is derived from an EMBL/GenBank/DDBJ whole genome shotgun (WGS) entry which is preliminary data.</text>
</comment>
<evidence type="ECO:0000313" key="3">
    <source>
        <dbReference type="Proteomes" id="UP000730618"/>
    </source>
</evidence>
<organism evidence="2 3">
    <name type="scientific">Paenibacillus allorhizosphaerae</name>
    <dbReference type="NCBI Taxonomy" id="2849866"/>
    <lineage>
        <taxon>Bacteria</taxon>
        <taxon>Bacillati</taxon>
        <taxon>Bacillota</taxon>
        <taxon>Bacilli</taxon>
        <taxon>Bacillales</taxon>
        <taxon>Paenibacillaceae</taxon>
        <taxon>Paenibacillus</taxon>
    </lineage>
</organism>
<sequence length="53" mass="5904">MLYLSPMPGIQRTDSKGETARTSVFHKKEFSSIFREPITSSGVIPEVQPYAST</sequence>
<gene>
    <name evidence="2" type="ORF">PAECIP111802_05614</name>
</gene>
<evidence type="ECO:0000256" key="1">
    <source>
        <dbReference type="SAM" id="MobiDB-lite"/>
    </source>
</evidence>
<keyword evidence="3" id="KW-1185">Reference proteome</keyword>
<reference evidence="2 3" key="1">
    <citation type="submission" date="2021-06" db="EMBL/GenBank/DDBJ databases">
        <authorList>
            <person name="Criscuolo A."/>
        </authorList>
    </citation>
    <scope>NUCLEOTIDE SEQUENCE [LARGE SCALE GENOMIC DNA]</scope>
    <source>
        <strain evidence="3">CIP 111802</strain>
    </source>
</reference>
<proteinExistence type="predicted"/>